<keyword evidence="3" id="KW-1185">Reference proteome</keyword>
<evidence type="ECO:0000313" key="3">
    <source>
        <dbReference type="Proteomes" id="UP000784294"/>
    </source>
</evidence>
<dbReference type="EMBL" id="CAAALY010032173">
    <property type="protein sequence ID" value="VEL17334.1"/>
    <property type="molecule type" value="Genomic_DNA"/>
</dbReference>
<sequence length="88" mass="9512">MGSCDPADGQIDDHGDGGFTVSPSAIEPRTSETLSYTRSASDSEQLTSKRFSAACLVSLLSREAGVRPLIDVIFALQFNRHIGVWLRV</sequence>
<evidence type="ECO:0000313" key="2">
    <source>
        <dbReference type="EMBL" id="VEL17334.1"/>
    </source>
</evidence>
<reference evidence="2" key="1">
    <citation type="submission" date="2018-11" db="EMBL/GenBank/DDBJ databases">
        <authorList>
            <consortium name="Pathogen Informatics"/>
        </authorList>
    </citation>
    <scope>NUCLEOTIDE SEQUENCE</scope>
</reference>
<gene>
    <name evidence="2" type="ORF">PXEA_LOCUS10774</name>
</gene>
<evidence type="ECO:0000256" key="1">
    <source>
        <dbReference type="SAM" id="MobiDB-lite"/>
    </source>
</evidence>
<accession>A0A3S5A1L0</accession>
<protein>
    <submittedName>
        <fullName evidence="2">Uncharacterized protein</fullName>
    </submittedName>
</protein>
<dbReference type="AlphaFoldDB" id="A0A3S5A1L0"/>
<feature type="region of interest" description="Disordered" evidence="1">
    <location>
        <begin position="1"/>
        <end position="39"/>
    </location>
</feature>
<name>A0A3S5A1L0_9PLAT</name>
<comment type="caution">
    <text evidence="2">The sequence shown here is derived from an EMBL/GenBank/DDBJ whole genome shotgun (WGS) entry which is preliminary data.</text>
</comment>
<proteinExistence type="predicted"/>
<dbReference type="Proteomes" id="UP000784294">
    <property type="component" value="Unassembled WGS sequence"/>
</dbReference>
<organism evidence="2 3">
    <name type="scientific">Protopolystoma xenopodis</name>
    <dbReference type="NCBI Taxonomy" id="117903"/>
    <lineage>
        <taxon>Eukaryota</taxon>
        <taxon>Metazoa</taxon>
        <taxon>Spiralia</taxon>
        <taxon>Lophotrochozoa</taxon>
        <taxon>Platyhelminthes</taxon>
        <taxon>Monogenea</taxon>
        <taxon>Polyopisthocotylea</taxon>
        <taxon>Polystomatidea</taxon>
        <taxon>Polystomatidae</taxon>
        <taxon>Protopolystoma</taxon>
    </lineage>
</organism>